<gene>
    <name evidence="2" type="primary">cya</name>
    <name evidence="2" type="ORF">IMCC3135_17240</name>
</gene>
<accession>A0A2Z2NXH4</accession>
<dbReference type="PROSITE" id="PS51257">
    <property type="entry name" value="PROKAR_LIPOPROTEIN"/>
    <property type="match status" value="1"/>
</dbReference>
<dbReference type="KEGG" id="gai:IMCC3135_17240"/>
<proteinExistence type="predicted"/>
<dbReference type="Gene3D" id="2.150.10.10">
    <property type="entry name" value="Serralysin-like metalloprotease, C-terminal"/>
    <property type="match status" value="1"/>
</dbReference>
<evidence type="ECO:0000313" key="3">
    <source>
        <dbReference type="Proteomes" id="UP000250079"/>
    </source>
</evidence>
<name>A0A2Z2NXH4_9GAMM</name>
<feature type="region of interest" description="Disordered" evidence="1">
    <location>
        <begin position="34"/>
        <end position="62"/>
    </location>
</feature>
<dbReference type="OrthoDB" id="6194573at2"/>
<feature type="region of interest" description="Disordered" evidence="1">
    <location>
        <begin position="76"/>
        <end position="99"/>
    </location>
</feature>
<dbReference type="AlphaFoldDB" id="A0A2Z2NXH4"/>
<dbReference type="PRINTS" id="PR00313">
    <property type="entry name" value="CABNDNGRPT"/>
</dbReference>
<sequence length="336" mass="34935">MIIKKSTQPRTSLISQVCICTAMTLLLVGCSGSDSEHDGVELPTQEPPEGVPPGEEPPGQGVERVVLQGNDLNNIGSPLLSLNPDGPGGSPNQSLRSGDILQGGVADEVIIGALGVDVLLGGDGDDVLIGGTEDFNSSVDGDALGADNRDRAFGGNGDDIFIWTPGDGSDYFDGGPGTDVVAFGLLGEERDSDSGISGAPFFNVNAPGSVGSFDFDGIFLDQNTRLPTLSVSTSPGFCTVLDISTNPTELAMLSLDHLVRFGLRGVANAFDAGEREDDDGLRVSLSLRNVEYVVCTKREVADGGGVENIDVLDITTNPPTLVSLSDLPDFVQQQIQ</sequence>
<dbReference type="SUPFAM" id="SSF51120">
    <property type="entry name" value="beta-Roll"/>
    <property type="match status" value="1"/>
</dbReference>
<organism evidence="2 3">
    <name type="scientific">Granulosicoccus antarcticus IMCC3135</name>
    <dbReference type="NCBI Taxonomy" id="1192854"/>
    <lineage>
        <taxon>Bacteria</taxon>
        <taxon>Pseudomonadati</taxon>
        <taxon>Pseudomonadota</taxon>
        <taxon>Gammaproteobacteria</taxon>
        <taxon>Chromatiales</taxon>
        <taxon>Granulosicoccaceae</taxon>
        <taxon>Granulosicoccus</taxon>
    </lineage>
</organism>
<dbReference type="EMBL" id="CP018632">
    <property type="protein sequence ID" value="ASJ73530.1"/>
    <property type="molecule type" value="Genomic_DNA"/>
</dbReference>
<evidence type="ECO:0000256" key="1">
    <source>
        <dbReference type="SAM" id="MobiDB-lite"/>
    </source>
</evidence>
<evidence type="ECO:0000313" key="2">
    <source>
        <dbReference type="EMBL" id="ASJ73530.1"/>
    </source>
</evidence>
<dbReference type="Proteomes" id="UP000250079">
    <property type="component" value="Chromosome"/>
</dbReference>
<reference evidence="2 3" key="1">
    <citation type="submission" date="2016-12" db="EMBL/GenBank/DDBJ databases">
        <authorList>
            <person name="Song W.-J."/>
            <person name="Kurnit D.M."/>
        </authorList>
    </citation>
    <scope>NUCLEOTIDE SEQUENCE [LARGE SCALE GENOMIC DNA]</scope>
    <source>
        <strain evidence="2 3">IMCC3135</strain>
    </source>
</reference>
<keyword evidence="3" id="KW-1185">Reference proteome</keyword>
<dbReference type="InterPro" id="IPR011049">
    <property type="entry name" value="Serralysin-like_metalloprot_C"/>
</dbReference>
<protein>
    <submittedName>
        <fullName evidence="2">Bifunctional hemolysin/adenylate cyclase</fullName>
    </submittedName>
</protein>
<dbReference type="RefSeq" id="WP_157736057.1">
    <property type="nucleotide sequence ID" value="NZ_CP018632.1"/>
</dbReference>
<feature type="compositionally biased region" description="Pro residues" evidence="1">
    <location>
        <begin position="45"/>
        <end position="56"/>
    </location>
</feature>